<dbReference type="Pfam" id="PF00094">
    <property type="entry name" value="VWD"/>
    <property type="match status" value="1"/>
</dbReference>
<feature type="region of interest" description="Disordered" evidence="5">
    <location>
        <begin position="498"/>
        <end position="945"/>
    </location>
</feature>
<dbReference type="InterPro" id="IPR050780">
    <property type="entry name" value="Mucin_vWF_Thrombospondin_sf"/>
</dbReference>
<comment type="caution">
    <text evidence="4">Lacks conserved residue(s) required for the propagation of feature annotation.</text>
</comment>
<organism evidence="9 10">
    <name type="scientific">Knipowitschia caucasica</name>
    <name type="common">Caucasian dwarf goby</name>
    <name type="synonym">Pomatoschistus caucasicus</name>
    <dbReference type="NCBI Taxonomy" id="637954"/>
    <lineage>
        <taxon>Eukaryota</taxon>
        <taxon>Metazoa</taxon>
        <taxon>Chordata</taxon>
        <taxon>Craniata</taxon>
        <taxon>Vertebrata</taxon>
        <taxon>Euteleostomi</taxon>
        <taxon>Actinopterygii</taxon>
        <taxon>Neopterygii</taxon>
        <taxon>Teleostei</taxon>
        <taxon>Neoteleostei</taxon>
        <taxon>Acanthomorphata</taxon>
        <taxon>Gobiaria</taxon>
        <taxon>Gobiiformes</taxon>
        <taxon>Gobioidei</taxon>
        <taxon>Gobiidae</taxon>
        <taxon>Gobiinae</taxon>
        <taxon>Knipowitschia</taxon>
    </lineage>
</organism>
<dbReference type="PROSITE" id="PS01225">
    <property type="entry name" value="CTCK_2"/>
    <property type="match status" value="1"/>
</dbReference>
<name>A0AAV2LSF7_KNICA</name>
<dbReference type="AlphaFoldDB" id="A0AAV2LSF7"/>
<proteinExistence type="predicted"/>
<keyword evidence="2 4" id="KW-1015">Disulfide bond</keyword>
<accession>A0AAV2LSF7</accession>
<feature type="region of interest" description="Disordered" evidence="5">
    <location>
        <begin position="967"/>
        <end position="990"/>
    </location>
</feature>
<sequence>MNGETWKDGNCTIAACVNGVVSKKALSCSEPQPQSCANGRQPVEVYDNDGCCFHYECPCVCNVWSKKHHLTFDGKSFEFDGNCSYYLVKEIISKYNLTITVTKEDCDNSGSAKFCSHTVTVAYQSHVVILKQSKKSGSVQKEVYVNGKEVYPSYQNEDLVITGTDIVVKLKIAAIKTEVVYRGESISVELPQSLFGSNTEGLCGTCDNKPNNDCRSPNGQVDSCSETANQWVVSDEPCVQPTPSPPTITPCLTKACDILTSSVFEECNTVVPVGPYLASCEAEVCDGDNKTCPILEAYAGQCSSVGICLNWRNQTNGLCEYNCPSNKVYKACGPEVQKTCDARYNERFTAFNDTEEEGCFCSNGTTAYKSAHPQCVDTCDVCEGPDGKPRAPGNPWTSDCKTCDCDKDSLSIQCTPVQCAEVEPAICSEPGQQVVNKTVNCCTKQTCECDRNLCPVVEPCPIGFTTNYTNGVCCVEVNCVPKGVCVYDMTEYPPGALIPIPGTTEPPLQPPPSSAFPTSGSPTNGFPSSGSPTNGYPSSGSPTNGYPSSGSPTNGFPSSGSPTNGFPSSGSPTNGYSSSGSPTNGSPSSGSPTNGLPSSGSPTNGLPSSGYPSSGSPTNGYSSSGSPTNGFPSSGSPTNGYPSSGSPTNGYSSSGSPTNGSPTNGSPSSGSPTNGLPSSGYPSSGSPTNGYPSSGSPTNGYPSSGSPTNGFPSSGSPTNGLLSSASPTNGLPSSGSPTGSPTNGFPSSGSPTGSPTNGLPSSGSPTNGFPSSGSSTGSPTNGFPSSGSPTNGFPSSGSPTGSPTNGFPSSGSPTNGYPSSGSPTNGFSSSGSPTNGFPSSGSPTNGLLSSASPTNGLPSSGSPTGSPTNGFPSSGSPTGSPTNGFPSSGSPTGSPTNGFPSSGSPTNGFPSSGSPISLPTNGFPSSGSPISLPTNGFPSSGSPTNGFLSSSSPFSLPTNGFLSSTFPTNGYPSSGSPTGSPTNSFPSSASPTPIVPGPCMECYCGSNVNHTTSLNIITCRPKVCNHTCAEGYTYKDMPGKCCGKCVPTHCVAYIGNTTITIQANETFVSPDDKCTKYTCRKNPNGDNYETTIISKQCPEFNPLDCEPGTETTDADGCCKSCTLRSVCEVRSKTMLIRSQGCKSKNPVNMTYCFGHCGSSSMYSAHANSMMRKCECCRETAVVKKAVWLECGGGARVEHSYTMPTACSCTPSECVEYGKNS</sequence>
<dbReference type="SMART" id="SM00041">
    <property type="entry name" value="CT"/>
    <property type="match status" value="1"/>
</dbReference>
<evidence type="ECO:0000256" key="5">
    <source>
        <dbReference type="SAM" id="MobiDB-lite"/>
    </source>
</evidence>
<dbReference type="Proteomes" id="UP001497482">
    <property type="component" value="Chromosome 4"/>
</dbReference>
<dbReference type="PROSITE" id="PS50184">
    <property type="entry name" value="VWFC_2"/>
    <property type="match status" value="1"/>
</dbReference>
<feature type="disulfide bond" evidence="4">
    <location>
        <begin position="1141"/>
        <end position="1190"/>
    </location>
</feature>
<feature type="domain" description="VWFD" evidence="8">
    <location>
        <begin position="59"/>
        <end position="239"/>
    </location>
</feature>
<dbReference type="Pfam" id="PF08742">
    <property type="entry name" value="C8"/>
    <property type="match status" value="1"/>
</dbReference>
<dbReference type="PROSITE" id="PS01208">
    <property type="entry name" value="VWFC_1"/>
    <property type="match status" value="1"/>
</dbReference>
<reference evidence="9 10" key="1">
    <citation type="submission" date="2024-04" db="EMBL/GenBank/DDBJ databases">
        <authorList>
            <person name="Waldvogel A.-M."/>
            <person name="Schoenle A."/>
        </authorList>
    </citation>
    <scope>NUCLEOTIDE SEQUENCE [LARGE SCALE GENOMIC DNA]</scope>
</reference>
<feature type="compositionally biased region" description="Polar residues" evidence="5">
    <location>
        <begin position="907"/>
        <end position="943"/>
    </location>
</feature>
<evidence type="ECO:0000313" key="9">
    <source>
        <dbReference type="EMBL" id="CAL1603348.1"/>
    </source>
</evidence>
<feature type="compositionally biased region" description="Low complexity" evidence="5">
    <location>
        <begin position="726"/>
        <end position="843"/>
    </location>
</feature>
<evidence type="ECO:0000256" key="4">
    <source>
        <dbReference type="PROSITE-ProRule" id="PRU00039"/>
    </source>
</evidence>
<dbReference type="InterPro" id="IPR001846">
    <property type="entry name" value="VWF_type-D"/>
</dbReference>
<dbReference type="GO" id="GO:0005615">
    <property type="term" value="C:extracellular space"/>
    <property type="evidence" value="ECO:0007669"/>
    <property type="project" value="TreeGrafter"/>
</dbReference>
<dbReference type="SMART" id="SM00216">
    <property type="entry name" value="VWD"/>
    <property type="match status" value="1"/>
</dbReference>
<feature type="compositionally biased region" description="Polar residues" evidence="5">
    <location>
        <begin position="699"/>
        <end position="725"/>
    </location>
</feature>
<dbReference type="PANTHER" id="PTHR11339:SF402">
    <property type="entry name" value="VWFD DOMAIN-CONTAINING PROTEIN"/>
    <property type="match status" value="1"/>
</dbReference>
<evidence type="ECO:0000259" key="7">
    <source>
        <dbReference type="PROSITE" id="PS50184"/>
    </source>
</evidence>
<dbReference type="InterPro" id="IPR001007">
    <property type="entry name" value="VWF_dom"/>
</dbReference>
<dbReference type="SMART" id="SM00832">
    <property type="entry name" value="C8"/>
    <property type="match status" value="1"/>
</dbReference>
<protein>
    <submittedName>
        <fullName evidence="9">Uncharacterized protein</fullName>
    </submittedName>
</protein>
<gene>
    <name evidence="9" type="ORF">KC01_LOCUS31040</name>
</gene>
<keyword evidence="1" id="KW-0677">Repeat</keyword>
<dbReference type="PROSITE" id="PS51233">
    <property type="entry name" value="VWFD"/>
    <property type="match status" value="1"/>
</dbReference>
<feature type="domain" description="VWFC" evidence="7">
    <location>
        <begin position="380"/>
        <end position="448"/>
    </location>
</feature>
<dbReference type="InterPro" id="IPR006207">
    <property type="entry name" value="Cys_knot_C"/>
</dbReference>
<feature type="compositionally biased region" description="Polar residues" evidence="5">
    <location>
        <begin position="519"/>
        <end position="566"/>
    </location>
</feature>
<dbReference type="EMBL" id="OZ035826">
    <property type="protein sequence ID" value="CAL1603348.1"/>
    <property type="molecule type" value="Genomic_DNA"/>
</dbReference>
<evidence type="ECO:0000256" key="3">
    <source>
        <dbReference type="ARBA" id="ARBA00023180"/>
    </source>
</evidence>
<evidence type="ECO:0000259" key="8">
    <source>
        <dbReference type="PROSITE" id="PS51233"/>
    </source>
</evidence>
<evidence type="ECO:0000259" key="6">
    <source>
        <dbReference type="PROSITE" id="PS01225"/>
    </source>
</evidence>
<feature type="compositionally biased region" description="Low complexity" evidence="5">
    <location>
        <begin position="967"/>
        <end position="988"/>
    </location>
</feature>
<dbReference type="InterPro" id="IPR036084">
    <property type="entry name" value="Ser_inhib-like_sf"/>
</dbReference>
<keyword evidence="3" id="KW-0325">Glycoprotein</keyword>
<feature type="disulfide bond" evidence="4">
    <location>
        <begin position="1152"/>
        <end position="1206"/>
    </location>
</feature>
<evidence type="ECO:0000256" key="1">
    <source>
        <dbReference type="ARBA" id="ARBA00022737"/>
    </source>
</evidence>
<keyword evidence="10" id="KW-1185">Reference proteome</keyword>
<dbReference type="GO" id="GO:0031012">
    <property type="term" value="C:extracellular matrix"/>
    <property type="evidence" value="ECO:0007669"/>
    <property type="project" value="TreeGrafter"/>
</dbReference>
<dbReference type="InterPro" id="IPR014853">
    <property type="entry name" value="VWF/SSPO/ZAN-like_Cys-rich_dom"/>
</dbReference>
<feature type="compositionally biased region" description="Low complexity" evidence="5">
    <location>
        <begin position="567"/>
        <end position="630"/>
    </location>
</feature>
<dbReference type="SUPFAM" id="SSF57567">
    <property type="entry name" value="Serine protease inhibitors"/>
    <property type="match status" value="1"/>
</dbReference>
<feature type="compositionally biased region" description="Low complexity" evidence="5">
    <location>
        <begin position="852"/>
        <end position="906"/>
    </location>
</feature>
<dbReference type="PROSITE" id="PS01185">
    <property type="entry name" value="CTCK_1"/>
    <property type="match status" value="1"/>
</dbReference>
<dbReference type="PANTHER" id="PTHR11339">
    <property type="entry name" value="EXTRACELLULAR MATRIX GLYCOPROTEIN RELATED"/>
    <property type="match status" value="1"/>
</dbReference>
<dbReference type="Gene3D" id="2.10.25.10">
    <property type="entry name" value="Laminin"/>
    <property type="match status" value="1"/>
</dbReference>
<feature type="domain" description="CTCK" evidence="6">
    <location>
        <begin position="1118"/>
        <end position="1214"/>
    </location>
</feature>
<feature type="disulfide bond" evidence="4">
    <location>
        <begin position="1156"/>
        <end position="1208"/>
    </location>
</feature>
<evidence type="ECO:0000256" key="2">
    <source>
        <dbReference type="ARBA" id="ARBA00023157"/>
    </source>
</evidence>
<evidence type="ECO:0000313" key="10">
    <source>
        <dbReference type="Proteomes" id="UP001497482"/>
    </source>
</evidence>
<feature type="compositionally biased region" description="Low complexity" evidence="5">
    <location>
        <begin position="639"/>
        <end position="698"/>
    </location>
</feature>